<dbReference type="InterPro" id="IPR004252">
    <property type="entry name" value="Probable_transposase_24"/>
</dbReference>
<organism evidence="1 2">
    <name type="scientific">Hibiscus sabdariffa</name>
    <name type="common">roselle</name>
    <dbReference type="NCBI Taxonomy" id="183260"/>
    <lineage>
        <taxon>Eukaryota</taxon>
        <taxon>Viridiplantae</taxon>
        <taxon>Streptophyta</taxon>
        <taxon>Embryophyta</taxon>
        <taxon>Tracheophyta</taxon>
        <taxon>Spermatophyta</taxon>
        <taxon>Magnoliopsida</taxon>
        <taxon>eudicotyledons</taxon>
        <taxon>Gunneridae</taxon>
        <taxon>Pentapetalae</taxon>
        <taxon>rosids</taxon>
        <taxon>malvids</taxon>
        <taxon>Malvales</taxon>
        <taxon>Malvaceae</taxon>
        <taxon>Malvoideae</taxon>
        <taxon>Hibiscus</taxon>
    </lineage>
</organism>
<evidence type="ECO:0000313" key="2">
    <source>
        <dbReference type="Proteomes" id="UP001396334"/>
    </source>
</evidence>
<evidence type="ECO:0000313" key="1">
    <source>
        <dbReference type="EMBL" id="KAK9002332.1"/>
    </source>
</evidence>
<dbReference type="EMBL" id="JBBPBN010000035">
    <property type="protein sequence ID" value="KAK9002332.1"/>
    <property type="molecule type" value="Genomic_DNA"/>
</dbReference>
<gene>
    <name evidence="1" type="ORF">V6N11_025016</name>
</gene>
<proteinExistence type="predicted"/>
<name>A0ABR2QP83_9ROSI</name>
<reference evidence="1 2" key="1">
    <citation type="journal article" date="2024" name="G3 (Bethesda)">
        <title>Genome assembly of Hibiscus sabdariffa L. provides insights into metabolisms of medicinal natural products.</title>
        <authorList>
            <person name="Kim T."/>
        </authorList>
    </citation>
    <scope>NUCLEOTIDE SEQUENCE [LARGE SCALE GENOMIC DNA]</scope>
    <source>
        <strain evidence="1">TK-2024</strain>
        <tissue evidence="1">Old leaves</tissue>
    </source>
</reference>
<keyword evidence="2" id="KW-1185">Reference proteome</keyword>
<protein>
    <submittedName>
        <fullName evidence="1">Uncharacterized protein</fullName>
    </submittedName>
</protein>
<comment type="caution">
    <text evidence="1">The sequence shown here is derived from an EMBL/GenBank/DDBJ whole genome shotgun (WGS) entry which is preliminary data.</text>
</comment>
<accession>A0ABR2QP83</accession>
<dbReference type="Pfam" id="PF03004">
    <property type="entry name" value="Transposase_24"/>
    <property type="match status" value="1"/>
</dbReference>
<dbReference type="Proteomes" id="UP001396334">
    <property type="component" value="Unassembled WGS sequence"/>
</dbReference>
<sequence length="331" mass="37011">MVNILRRIYLTNSNSRQEDGHAGNGGNDIQHTYVPNEQASRLENSNTSRRQEASISTSIGQELDIQFPPPYYKVCGKHANLFKAEVTNCVRQHAPFQVASWKEISENDVKTLWLILKTQSDRNKVNRGHQQIGSIVGTKSIIQKAHEMKDKDSDEWPDAVTLWKATHMKHNGTWSVPNGEEIMNKLREEGEKNQEKISSAPIPLVEHFALVLGTTSNYSRGIGVGGITSTSQVKSRILAETIAAKNRAESEVARLTEITEKQDETNIQLQNDIETQCEELIAQGKAIEKQTIELQQVRELFARFAGEQSISNLFSNASQSNSATSGENVRK</sequence>